<proteinExistence type="predicted"/>
<sequence>MAQDSADSSDNLPVAVSKETFSFTVIKSRILLFIPVFHIISKCSRYKIWIIFVQFVWIVNKFLQISPISNLFYYDHELSPYLTILHNNTKKTEAQIKQLANHLIMKSNRLHHINHYSLHAASILYPCADCRSDNGFYRPILPYKAQYQLDYTRY</sequence>
<comment type="caution">
    <text evidence="1">The sequence shown here is derived from an EMBL/GenBank/DDBJ whole genome shotgun (WGS) entry which is preliminary data.</text>
</comment>
<gene>
    <name evidence="1" type="ORF">SDC9_164409</name>
</gene>
<organism evidence="1">
    <name type="scientific">bioreactor metagenome</name>
    <dbReference type="NCBI Taxonomy" id="1076179"/>
    <lineage>
        <taxon>unclassified sequences</taxon>
        <taxon>metagenomes</taxon>
        <taxon>ecological metagenomes</taxon>
    </lineage>
</organism>
<name>A0A645FT17_9ZZZZ</name>
<reference evidence="1" key="1">
    <citation type="submission" date="2019-08" db="EMBL/GenBank/DDBJ databases">
        <authorList>
            <person name="Kucharzyk K."/>
            <person name="Murdoch R.W."/>
            <person name="Higgins S."/>
            <person name="Loffler F."/>
        </authorList>
    </citation>
    <scope>NUCLEOTIDE SEQUENCE</scope>
</reference>
<dbReference type="AlphaFoldDB" id="A0A645FT17"/>
<evidence type="ECO:0000313" key="1">
    <source>
        <dbReference type="EMBL" id="MPN17060.1"/>
    </source>
</evidence>
<accession>A0A645FT17</accession>
<dbReference type="EMBL" id="VSSQ01064091">
    <property type="protein sequence ID" value="MPN17060.1"/>
    <property type="molecule type" value="Genomic_DNA"/>
</dbReference>
<protein>
    <submittedName>
        <fullName evidence="1">Uncharacterized protein</fullName>
    </submittedName>
</protein>